<reference evidence="2 3" key="1">
    <citation type="submission" date="2024-02" db="EMBL/GenBank/DDBJ databases">
        <title>Chromosome-scale genome assembly of the rough periwinkle Littorina saxatilis.</title>
        <authorList>
            <person name="De Jode A."/>
            <person name="Faria R."/>
            <person name="Formenti G."/>
            <person name="Sims Y."/>
            <person name="Smith T.P."/>
            <person name="Tracey A."/>
            <person name="Wood J.M.D."/>
            <person name="Zagrodzka Z.B."/>
            <person name="Johannesson K."/>
            <person name="Butlin R.K."/>
            <person name="Leder E.H."/>
        </authorList>
    </citation>
    <scope>NUCLEOTIDE SEQUENCE [LARGE SCALE GENOMIC DNA]</scope>
    <source>
        <strain evidence="2">Snail1</strain>
        <tissue evidence="2">Muscle</tissue>
    </source>
</reference>
<evidence type="ECO:0000313" key="3">
    <source>
        <dbReference type="Proteomes" id="UP001374579"/>
    </source>
</evidence>
<organism evidence="2 3">
    <name type="scientific">Littorina saxatilis</name>
    <dbReference type="NCBI Taxonomy" id="31220"/>
    <lineage>
        <taxon>Eukaryota</taxon>
        <taxon>Metazoa</taxon>
        <taxon>Spiralia</taxon>
        <taxon>Lophotrochozoa</taxon>
        <taxon>Mollusca</taxon>
        <taxon>Gastropoda</taxon>
        <taxon>Caenogastropoda</taxon>
        <taxon>Littorinimorpha</taxon>
        <taxon>Littorinoidea</taxon>
        <taxon>Littorinidae</taxon>
        <taxon>Littorina</taxon>
    </lineage>
</organism>
<protein>
    <recommendedName>
        <fullName evidence="4">Ig-like domain-containing protein</fullName>
    </recommendedName>
</protein>
<keyword evidence="1" id="KW-0732">Signal</keyword>
<sequence>MEDLNLTSIFWVAVVVSLMHTVSTTPQCNSDSNLEGMTVEGELLNCTCGSPDAANSTFSWPGHSSGPTLLVPNVRREQNGTNYTCLNQTEGMNNETAIYTLQVACE</sequence>
<evidence type="ECO:0000313" key="2">
    <source>
        <dbReference type="EMBL" id="KAK7106677.1"/>
    </source>
</evidence>
<dbReference type="AlphaFoldDB" id="A0AAN9BJL3"/>
<comment type="caution">
    <text evidence="2">The sequence shown here is derived from an EMBL/GenBank/DDBJ whole genome shotgun (WGS) entry which is preliminary data.</text>
</comment>
<evidence type="ECO:0008006" key="4">
    <source>
        <dbReference type="Google" id="ProtNLM"/>
    </source>
</evidence>
<evidence type="ECO:0000256" key="1">
    <source>
        <dbReference type="SAM" id="SignalP"/>
    </source>
</evidence>
<feature type="signal peptide" evidence="1">
    <location>
        <begin position="1"/>
        <end position="24"/>
    </location>
</feature>
<accession>A0AAN9BJL3</accession>
<dbReference type="EMBL" id="JBAMIC010000007">
    <property type="protein sequence ID" value="KAK7106677.1"/>
    <property type="molecule type" value="Genomic_DNA"/>
</dbReference>
<gene>
    <name evidence="2" type="ORF">V1264_017905</name>
</gene>
<proteinExistence type="predicted"/>
<keyword evidence="3" id="KW-1185">Reference proteome</keyword>
<feature type="chain" id="PRO_5042934320" description="Ig-like domain-containing protein" evidence="1">
    <location>
        <begin position="25"/>
        <end position="106"/>
    </location>
</feature>
<name>A0AAN9BJL3_9CAEN</name>
<dbReference type="Proteomes" id="UP001374579">
    <property type="component" value="Unassembled WGS sequence"/>
</dbReference>